<feature type="region of interest" description="Disordered" evidence="1">
    <location>
        <begin position="29"/>
        <end position="76"/>
    </location>
</feature>
<feature type="chain" id="PRO_5045124660" evidence="2">
    <location>
        <begin position="20"/>
        <end position="198"/>
    </location>
</feature>
<evidence type="ECO:0000313" key="3">
    <source>
        <dbReference type="EMBL" id="KAJ4499636.1"/>
    </source>
</evidence>
<comment type="caution">
    <text evidence="3">The sequence shown here is derived from an EMBL/GenBank/DDBJ whole genome shotgun (WGS) entry which is preliminary data.</text>
</comment>
<protein>
    <submittedName>
        <fullName evidence="3">Uncharacterized protein</fullName>
    </submittedName>
</protein>
<name>A0ABQ8VTH6_9AGAR</name>
<evidence type="ECO:0000256" key="1">
    <source>
        <dbReference type="SAM" id="MobiDB-lite"/>
    </source>
</evidence>
<feature type="signal peptide" evidence="2">
    <location>
        <begin position="1"/>
        <end position="19"/>
    </location>
</feature>
<evidence type="ECO:0000313" key="4">
    <source>
        <dbReference type="Proteomes" id="UP001150217"/>
    </source>
</evidence>
<organism evidence="3 4">
    <name type="scientific">Lentinula lateritia</name>
    <dbReference type="NCBI Taxonomy" id="40482"/>
    <lineage>
        <taxon>Eukaryota</taxon>
        <taxon>Fungi</taxon>
        <taxon>Dikarya</taxon>
        <taxon>Basidiomycota</taxon>
        <taxon>Agaricomycotina</taxon>
        <taxon>Agaricomycetes</taxon>
        <taxon>Agaricomycetidae</taxon>
        <taxon>Agaricales</taxon>
        <taxon>Marasmiineae</taxon>
        <taxon>Omphalotaceae</taxon>
        <taxon>Lentinula</taxon>
    </lineage>
</organism>
<gene>
    <name evidence="3" type="ORF">C8R41DRAFT_32143</name>
</gene>
<evidence type="ECO:0000256" key="2">
    <source>
        <dbReference type="SAM" id="SignalP"/>
    </source>
</evidence>
<proteinExistence type="predicted"/>
<keyword evidence="2" id="KW-0732">Signal</keyword>
<keyword evidence="4" id="KW-1185">Reference proteome</keyword>
<reference evidence="3" key="1">
    <citation type="submission" date="2022-08" db="EMBL/GenBank/DDBJ databases">
        <title>A Global Phylogenomic Analysis of the Shiitake Genus Lentinula.</title>
        <authorList>
            <consortium name="DOE Joint Genome Institute"/>
            <person name="Sierra-Patev S."/>
            <person name="Min B."/>
            <person name="Naranjo-Ortiz M."/>
            <person name="Looney B."/>
            <person name="Konkel Z."/>
            <person name="Slot J.C."/>
            <person name="Sakamoto Y."/>
            <person name="Steenwyk J.L."/>
            <person name="Rokas A."/>
            <person name="Carro J."/>
            <person name="Camarero S."/>
            <person name="Ferreira P."/>
            <person name="Molpeceres G."/>
            <person name="Ruiz-Duenas F.J."/>
            <person name="Serrano A."/>
            <person name="Henrissat B."/>
            <person name="Drula E."/>
            <person name="Hughes K.W."/>
            <person name="Mata J.L."/>
            <person name="Ishikawa N.K."/>
            <person name="Vargas-Isla R."/>
            <person name="Ushijima S."/>
            <person name="Smith C.A."/>
            <person name="Ahrendt S."/>
            <person name="Andreopoulos W."/>
            <person name="He G."/>
            <person name="Labutti K."/>
            <person name="Lipzen A."/>
            <person name="Ng V."/>
            <person name="Riley R."/>
            <person name="Sandor L."/>
            <person name="Barry K."/>
            <person name="Martinez A.T."/>
            <person name="Xiao Y."/>
            <person name="Gibbons J.G."/>
            <person name="Terashima K."/>
            <person name="Grigoriev I.V."/>
            <person name="Hibbett D.S."/>
        </authorList>
    </citation>
    <scope>NUCLEOTIDE SEQUENCE</scope>
    <source>
        <strain evidence="3">RHP3577 ss4</strain>
    </source>
</reference>
<dbReference type="Proteomes" id="UP001150217">
    <property type="component" value="Unassembled WGS sequence"/>
</dbReference>
<sequence length="198" mass="22277">MRLCLITLCIGLFLNNAYAMPVSDGSAMNVRSEEQPSQPPGHGGVIAKQDPPRKPTNRNNPTDQLSAQKPPPQDPSVTITFEEVHETVHEQVPIPGGRNLTLENFVVSLLQRQHYTTDTLNSQDHIQWEHNERSDWSLAQLLFRVEDRRAGKHCHGFCDAMLDVYQSMRTGQAVGEIATPNTEWTDYWISQHGGHRGS</sequence>
<accession>A0ABQ8VTH6</accession>
<dbReference type="EMBL" id="JANVFT010000010">
    <property type="protein sequence ID" value="KAJ4499636.1"/>
    <property type="molecule type" value="Genomic_DNA"/>
</dbReference>